<name>A0ABW1JJZ5_9ACTN</name>
<organism evidence="1 2">
    <name type="scientific">Angustibacter luteus</name>
    <dbReference type="NCBI Taxonomy" id="658456"/>
    <lineage>
        <taxon>Bacteria</taxon>
        <taxon>Bacillati</taxon>
        <taxon>Actinomycetota</taxon>
        <taxon>Actinomycetes</taxon>
        <taxon>Kineosporiales</taxon>
        <taxon>Kineosporiaceae</taxon>
    </lineage>
</organism>
<dbReference type="Proteomes" id="UP001596189">
    <property type="component" value="Unassembled WGS sequence"/>
</dbReference>
<comment type="caution">
    <text evidence="1">The sequence shown here is derived from an EMBL/GenBank/DDBJ whole genome shotgun (WGS) entry which is preliminary data.</text>
</comment>
<gene>
    <name evidence="1" type="ORF">ACFQDO_19365</name>
</gene>
<dbReference type="EMBL" id="JBHSRD010000008">
    <property type="protein sequence ID" value="MFC6009295.1"/>
    <property type="molecule type" value="Genomic_DNA"/>
</dbReference>
<proteinExistence type="predicted"/>
<sequence length="110" mass="12267">MLVGPAGAVFVDWNWLMRGAGWTDFVGLLPLARRDGVDVEAWLTRSALTRDVPPASIDAWLAVIAAYMLPNADEPVWPGGPPLVRVHQRLYARTFLDWLGARRGWTTAQR</sequence>
<protein>
    <submittedName>
        <fullName evidence="1">Uncharacterized protein</fullName>
    </submittedName>
</protein>
<accession>A0ABW1JJZ5</accession>
<evidence type="ECO:0000313" key="2">
    <source>
        <dbReference type="Proteomes" id="UP001596189"/>
    </source>
</evidence>
<dbReference type="RefSeq" id="WP_345717812.1">
    <property type="nucleotide sequence ID" value="NZ_BAABFP010000007.1"/>
</dbReference>
<evidence type="ECO:0000313" key="1">
    <source>
        <dbReference type="EMBL" id="MFC6009295.1"/>
    </source>
</evidence>
<keyword evidence="2" id="KW-1185">Reference proteome</keyword>
<reference evidence="2" key="1">
    <citation type="journal article" date="2019" name="Int. J. Syst. Evol. Microbiol.">
        <title>The Global Catalogue of Microorganisms (GCM) 10K type strain sequencing project: providing services to taxonomists for standard genome sequencing and annotation.</title>
        <authorList>
            <consortium name="The Broad Institute Genomics Platform"/>
            <consortium name="The Broad Institute Genome Sequencing Center for Infectious Disease"/>
            <person name="Wu L."/>
            <person name="Ma J."/>
        </authorList>
    </citation>
    <scope>NUCLEOTIDE SEQUENCE [LARGE SCALE GENOMIC DNA]</scope>
    <source>
        <strain evidence="2">KACC 14249</strain>
    </source>
</reference>